<protein>
    <submittedName>
        <fullName evidence="2">Uncharacterized protein</fullName>
    </submittedName>
</protein>
<evidence type="ECO:0000256" key="1">
    <source>
        <dbReference type="SAM" id="Phobius"/>
    </source>
</evidence>
<keyword evidence="1" id="KW-0812">Transmembrane</keyword>
<proteinExistence type="predicted"/>
<keyword evidence="3" id="KW-1185">Reference proteome</keyword>
<evidence type="ECO:0000313" key="3">
    <source>
        <dbReference type="Proteomes" id="UP001178461"/>
    </source>
</evidence>
<dbReference type="Proteomes" id="UP001178461">
    <property type="component" value="Chromosome 13"/>
</dbReference>
<keyword evidence="1" id="KW-1133">Transmembrane helix</keyword>
<keyword evidence="1" id="KW-0472">Membrane</keyword>
<organism evidence="2 3">
    <name type="scientific">Podarcis lilfordi</name>
    <name type="common">Lilford's wall lizard</name>
    <dbReference type="NCBI Taxonomy" id="74358"/>
    <lineage>
        <taxon>Eukaryota</taxon>
        <taxon>Metazoa</taxon>
        <taxon>Chordata</taxon>
        <taxon>Craniata</taxon>
        <taxon>Vertebrata</taxon>
        <taxon>Euteleostomi</taxon>
        <taxon>Lepidosauria</taxon>
        <taxon>Squamata</taxon>
        <taxon>Bifurcata</taxon>
        <taxon>Unidentata</taxon>
        <taxon>Episquamata</taxon>
        <taxon>Laterata</taxon>
        <taxon>Lacertibaenia</taxon>
        <taxon>Lacertidae</taxon>
        <taxon>Podarcis</taxon>
    </lineage>
</organism>
<reference evidence="2" key="1">
    <citation type="submission" date="2022-12" db="EMBL/GenBank/DDBJ databases">
        <authorList>
            <person name="Alioto T."/>
            <person name="Alioto T."/>
            <person name="Gomez Garrido J."/>
        </authorList>
    </citation>
    <scope>NUCLEOTIDE SEQUENCE</scope>
</reference>
<evidence type="ECO:0000313" key="2">
    <source>
        <dbReference type="EMBL" id="CAI5789715.1"/>
    </source>
</evidence>
<name>A0AA35PKY6_9SAUR</name>
<sequence>MKHADLHFLIGIILSPAIVAAYPISNYRAHYAKLVMLPQQLCSGARLPFADSSDSSGGLGYRASRCTFPRLVIYP</sequence>
<dbReference type="EMBL" id="OX395138">
    <property type="protein sequence ID" value="CAI5789715.1"/>
    <property type="molecule type" value="Genomic_DNA"/>
</dbReference>
<feature type="transmembrane region" description="Helical" evidence="1">
    <location>
        <begin position="6"/>
        <end position="24"/>
    </location>
</feature>
<dbReference type="AlphaFoldDB" id="A0AA35PKY6"/>
<gene>
    <name evidence="2" type="ORF">PODLI_1B011980</name>
</gene>
<accession>A0AA35PKY6</accession>